<dbReference type="Proteomes" id="UP000193144">
    <property type="component" value="Unassembled WGS sequence"/>
</dbReference>
<feature type="transmembrane region" description="Helical" evidence="1">
    <location>
        <begin position="40"/>
        <end position="60"/>
    </location>
</feature>
<dbReference type="STRING" id="1231657.A0A1Y2A3H9"/>
<evidence type="ECO:0000256" key="1">
    <source>
        <dbReference type="SAM" id="Phobius"/>
    </source>
</evidence>
<name>A0A1Y2A3H9_9PLEO</name>
<protein>
    <submittedName>
        <fullName evidence="2">Uncharacterized protein</fullName>
    </submittedName>
</protein>
<evidence type="ECO:0000313" key="2">
    <source>
        <dbReference type="EMBL" id="ORY16565.1"/>
    </source>
</evidence>
<keyword evidence="1" id="KW-0472">Membrane</keyword>
<keyword evidence="1" id="KW-1133">Transmembrane helix</keyword>
<proteinExistence type="predicted"/>
<accession>A0A1Y2A3H9</accession>
<dbReference type="PANTHER" id="PTHR35395:SF1">
    <property type="entry name" value="DUF6536 DOMAIN-CONTAINING PROTEIN"/>
    <property type="match status" value="1"/>
</dbReference>
<feature type="non-terminal residue" evidence="2">
    <location>
        <position position="1"/>
    </location>
</feature>
<feature type="transmembrane region" description="Helical" evidence="1">
    <location>
        <begin position="80"/>
        <end position="99"/>
    </location>
</feature>
<dbReference type="EMBL" id="MCFA01000017">
    <property type="protein sequence ID" value="ORY16565.1"/>
    <property type="molecule type" value="Genomic_DNA"/>
</dbReference>
<dbReference type="OrthoDB" id="5429634at2759"/>
<reference evidence="2 3" key="1">
    <citation type="submission" date="2016-07" db="EMBL/GenBank/DDBJ databases">
        <title>Pervasive Adenine N6-methylation of Active Genes in Fungi.</title>
        <authorList>
            <consortium name="DOE Joint Genome Institute"/>
            <person name="Mondo S.J."/>
            <person name="Dannebaum R.O."/>
            <person name="Kuo R.C."/>
            <person name="Labutti K."/>
            <person name="Haridas S."/>
            <person name="Kuo A."/>
            <person name="Salamov A."/>
            <person name="Ahrendt S.R."/>
            <person name="Lipzen A."/>
            <person name="Sullivan W."/>
            <person name="Andreopoulos W.B."/>
            <person name="Clum A."/>
            <person name="Lindquist E."/>
            <person name="Daum C."/>
            <person name="Ramamoorthy G.K."/>
            <person name="Gryganskyi A."/>
            <person name="Culley D."/>
            <person name="Magnuson J.K."/>
            <person name="James T.Y."/>
            <person name="O'Malley M.A."/>
            <person name="Stajich J.E."/>
            <person name="Spatafora J.W."/>
            <person name="Visel A."/>
            <person name="Grigoriev I.V."/>
        </authorList>
    </citation>
    <scope>NUCLEOTIDE SEQUENCE [LARGE SCALE GENOMIC DNA]</scope>
    <source>
        <strain evidence="2 3">CBS 115471</strain>
    </source>
</reference>
<sequence length="124" mass="13699">YATERKPLRVTHTCSIHRSTYFLSLPYKYTVPLIAANTTLHWLISQSIFIVSITAFYPNFSSSLSVGMTFNTSIFRLPSLEAIIFGSAFVPTIFLVSWFKTLSGAIPLVSTCSAAISAVCYCPD</sequence>
<dbReference type="AlphaFoldDB" id="A0A1Y2A3H9"/>
<evidence type="ECO:0000313" key="3">
    <source>
        <dbReference type="Proteomes" id="UP000193144"/>
    </source>
</evidence>
<keyword evidence="1" id="KW-0812">Transmembrane</keyword>
<keyword evidence="3" id="KW-1185">Reference proteome</keyword>
<comment type="caution">
    <text evidence="2">The sequence shown here is derived from an EMBL/GenBank/DDBJ whole genome shotgun (WGS) entry which is preliminary data.</text>
</comment>
<dbReference type="PANTHER" id="PTHR35395">
    <property type="entry name" value="DUF6536 DOMAIN-CONTAINING PROTEIN"/>
    <property type="match status" value="1"/>
</dbReference>
<gene>
    <name evidence="2" type="ORF">BCR34DRAFT_476112</name>
</gene>
<organism evidence="2 3">
    <name type="scientific">Clohesyomyces aquaticus</name>
    <dbReference type="NCBI Taxonomy" id="1231657"/>
    <lineage>
        <taxon>Eukaryota</taxon>
        <taxon>Fungi</taxon>
        <taxon>Dikarya</taxon>
        <taxon>Ascomycota</taxon>
        <taxon>Pezizomycotina</taxon>
        <taxon>Dothideomycetes</taxon>
        <taxon>Pleosporomycetidae</taxon>
        <taxon>Pleosporales</taxon>
        <taxon>Lindgomycetaceae</taxon>
        <taxon>Clohesyomyces</taxon>
    </lineage>
</organism>